<evidence type="ECO:0000313" key="2">
    <source>
        <dbReference type="EMBL" id="KXB60638.1"/>
    </source>
</evidence>
<keyword evidence="1" id="KW-0472">Membrane</keyword>
<feature type="transmembrane region" description="Helical" evidence="1">
    <location>
        <begin position="55"/>
        <end position="73"/>
    </location>
</feature>
<gene>
    <name evidence="2" type="ORF">HMPREF1866_00419</name>
</gene>
<comment type="caution">
    <text evidence="2">The sequence shown here is derived from an EMBL/GenBank/DDBJ whole genome shotgun (WGS) entry which is preliminary data.</text>
</comment>
<dbReference type="PATRIC" id="fig|467210.3.peg.414"/>
<dbReference type="STRING" id="467210.HMPREF1866_00419"/>
<name>A0A133ZYW5_9FIRM</name>
<dbReference type="AlphaFoldDB" id="A0A133ZYW5"/>
<dbReference type="EMBL" id="LSDA01000011">
    <property type="protein sequence ID" value="KXB60638.1"/>
    <property type="molecule type" value="Genomic_DNA"/>
</dbReference>
<dbReference type="Proteomes" id="UP000070394">
    <property type="component" value="Unassembled WGS sequence"/>
</dbReference>
<dbReference type="OrthoDB" id="1551255at2"/>
<sequence>MSVRLIFIGLMVFLGFWYVAILLWLMNRLNKSSEYGISGEKSSKSGSGKMKISDLFFHILVIAIVFITVIKLMSFVGPAFASLGGMIVAIPVKALLNASGRKTNVILTLSGMALLFVYLCFWYILIGVPVKPPVMTVGGMKVTLSKTSVKDLLDNGFDIYIMNDENTYEYSEMLTSGSYTKYDENQDITVEKGYRSTGETLRGAPYLLAKDDTLIGAIDLYGSLDKDVDIKDAKVVNFYMDKDCKDALKSSNIDVKLGDLSLLSTFYTDDLKKLFKKKLWMIPDESDPTDSVYGIAWRTNSDSIFWNEYYAYIRIDENKNMRSFIISTSVAKDKH</sequence>
<proteinExistence type="predicted"/>
<organism evidence="2 3">
    <name type="scientific">Lachnoanaerobaculum saburreum</name>
    <dbReference type="NCBI Taxonomy" id="467210"/>
    <lineage>
        <taxon>Bacteria</taxon>
        <taxon>Bacillati</taxon>
        <taxon>Bacillota</taxon>
        <taxon>Clostridia</taxon>
        <taxon>Lachnospirales</taxon>
        <taxon>Lachnospiraceae</taxon>
        <taxon>Lachnoanaerobaculum</taxon>
    </lineage>
</organism>
<feature type="transmembrane region" description="Helical" evidence="1">
    <location>
        <begin position="79"/>
        <end position="98"/>
    </location>
</feature>
<protein>
    <submittedName>
        <fullName evidence="2">Uncharacterized protein</fullName>
    </submittedName>
</protein>
<reference evidence="3" key="1">
    <citation type="submission" date="2016-01" db="EMBL/GenBank/DDBJ databases">
        <authorList>
            <person name="Mitreva M."/>
            <person name="Pepin K.H."/>
            <person name="Mihindukulasuriya K.A."/>
            <person name="Fulton R."/>
            <person name="Fronick C."/>
            <person name="O'Laughlin M."/>
            <person name="Miner T."/>
            <person name="Herter B."/>
            <person name="Rosa B.A."/>
            <person name="Cordes M."/>
            <person name="Tomlinson C."/>
            <person name="Wollam A."/>
            <person name="Palsikar V.B."/>
            <person name="Mardis E.R."/>
            <person name="Wilson R.K."/>
        </authorList>
    </citation>
    <scope>NUCLEOTIDE SEQUENCE [LARGE SCALE GENOMIC DNA]</scope>
    <source>
        <strain evidence="3">DNF00896</strain>
    </source>
</reference>
<keyword evidence="3" id="KW-1185">Reference proteome</keyword>
<keyword evidence="1" id="KW-0812">Transmembrane</keyword>
<dbReference type="RefSeq" id="WP_060930384.1">
    <property type="nucleotide sequence ID" value="NZ_KQ959775.1"/>
</dbReference>
<feature type="transmembrane region" description="Helical" evidence="1">
    <location>
        <begin position="6"/>
        <end position="25"/>
    </location>
</feature>
<evidence type="ECO:0000313" key="3">
    <source>
        <dbReference type="Proteomes" id="UP000070394"/>
    </source>
</evidence>
<evidence type="ECO:0000256" key="1">
    <source>
        <dbReference type="SAM" id="Phobius"/>
    </source>
</evidence>
<feature type="transmembrane region" description="Helical" evidence="1">
    <location>
        <begin position="105"/>
        <end position="125"/>
    </location>
</feature>
<accession>A0A133ZYW5</accession>
<keyword evidence="1" id="KW-1133">Transmembrane helix</keyword>